<evidence type="ECO:0000256" key="1">
    <source>
        <dbReference type="SAM" id="MobiDB-lite"/>
    </source>
</evidence>
<protein>
    <submittedName>
        <fullName evidence="2">Uncharacterized protein</fullName>
    </submittedName>
</protein>
<gene>
    <name evidence="2" type="ORF">ARMSODRAFT_171359</name>
</gene>
<dbReference type="AlphaFoldDB" id="A0A2H3BPW9"/>
<accession>A0A2H3BPW9</accession>
<evidence type="ECO:0000313" key="3">
    <source>
        <dbReference type="Proteomes" id="UP000218334"/>
    </source>
</evidence>
<proteinExistence type="predicted"/>
<evidence type="ECO:0000313" key="2">
    <source>
        <dbReference type="EMBL" id="PBK69002.1"/>
    </source>
</evidence>
<dbReference type="EMBL" id="KZ293430">
    <property type="protein sequence ID" value="PBK69002.1"/>
    <property type="molecule type" value="Genomic_DNA"/>
</dbReference>
<feature type="region of interest" description="Disordered" evidence="1">
    <location>
        <begin position="1"/>
        <end position="53"/>
    </location>
</feature>
<reference evidence="3" key="1">
    <citation type="journal article" date="2017" name="Nat. Ecol. Evol.">
        <title>Genome expansion and lineage-specific genetic innovations in the forest pathogenic fungi Armillaria.</title>
        <authorList>
            <person name="Sipos G."/>
            <person name="Prasanna A.N."/>
            <person name="Walter M.C."/>
            <person name="O'Connor E."/>
            <person name="Balint B."/>
            <person name="Krizsan K."/>
            <person name="Kiss B."/>
            <person name="Hess J."/>
            <person name="Varga T."/>
            <person name="Slot J."/>
            <person name="Riley R."/>
            <person name="Boka B."/>
            <person name="Rigling D."/>
            <person name="Barry K."/>
            <person name="Lee J."/>
            <person name="Mihaltcheva S."/>
            <person name="LaButti K."/>
            <person name="Lipzen A."/>
            <person name="Waldron R."/>
            <person name="Moloney N.M."/>
            <person name="Sperisen C."/>
            <person name="Kredics L."/>
            <person name="Vagvoelgyi C."/>
            <person name="Patrignani A."/>
            <person name="Fitzpatrick D."/>
            <person name="Nagy I."/>
            <person name="Doyle S."/>
            <person name="Anderson J.B."/>
            <person name="Grigoriev I.V."/>
            <person name="Gueldener U."/>
            <person name="Muensterkoetter M."/>
            <person name="Nagy L.G."/>
        </authorList>
    </citation>
    <scope>NUCLEOTIDE SEQUENCE [LARGE SCALE GENOMIC DNA]</scope>
    <source>
        <strain evidence="3">28-4</strain>
    </source>
</reference>
<name>A0A2H3BPW9_9AGAR</name>
<sequence>MPNMQRPSSQSVLERDGQNGKIQRRSTRLHSNSGIPRQPIGGPGTDQRHIQEQSFLSEIMRIPPGLVAELKQELGLDGKDPTAMTFDEKRRLVEVHRQRTQGNLPCRRTLQ</sequence>
<feature type="compositionally biased region" description="Polar residues" evidence="1">
    <location>
        <begin position="1"/>
        <end position="12"/>
    </location>
</feature>
<keyword evidence="3" id="KW-1185">Reference proteome</keyword>
<dbReference type="Proteomes" id="UP000218334">
    <property type="component" value="Unassembled WGS sequence"/>
</dbReference>
<organism evidence="2 3">
    <name type="scientific">Armillaria solidipes</name>
    <dbReference type="NCBI Taxonomy" id="1076256"/>
    <lineage>
        <taxon>Eukaryota</taxon>
        <taxon>Fungi</taxon>
        <taxon>Dikarya</taxon>
        <taxon>Basidiomycota</taxon>
        <taxon>Agaricomycotina</taxon>
        <taxon>Agaricomycetes</taxon>
        <taxon>Agaricomycetidae</taxon>
        <taxon>Agaricales</taxon>
        <taxon>Marasmiineae</taxon>
        <taxon>Physalacriaceae</taxon>
        <taxon>Armillaria</taxon>
    </lineage>
</organism>